<gene>
    <name evidence="2" type="ORF">MANT1106_LOCUS8914</name>
</gene>
<protein>
    <submittedName>
        <fullName evidence="2">Uncharacterized protein</fullName>
    </submittedName>
</protein>
<organism evidence="2">
    <name type="scientific">Mantoniella antarctica</name>
    <dbReference type="NCBI Taxonomy" id="81844"/>
    <lineage>
        <taxon>Eukaryota</taxon>
        <taxon>Viridiplantae</taxon>
        <taxon>Chlorophyta</taxon>
        <taxon>Mamiellophyceae</taxon>
        <taxon>Mamiellales</taxon>
        <taxon>Mamiellaceae</taxon>
        <taxon>Mantoniella</taxon>
    </lineage>
</organism>
<accession>A0A7S0SG72</accession>
<evidence type="ECO:0000256" key="1">
    <source>
        <dbReference type="SAM" id="MobiDB-lite"/>
    </source>
</evidence>
<evidence type="ECO:0000313" key="2">
    <source>
        <dbReference type="EMBL" id="CAD8706231.1"/>
    </source>
</evidence>
<proteinExistence type="predicted"/>
<reference evidence="2" key="1">
    <citation type="submission" date="2021-01" db="EMBL/GenBank/DDBJ databases">
        <authorList>
            <person name="Corre E."/>
            <person name="Pelletier E."/>
            <person name="Niang G."/>
            <person name="Scheremetjew M."/>
            <person name="Finn R."/>
            <person name="Kale V."/>
            <person name="Holt S."/>
            <person name="Cochrane G."/>
            <person name="Meng A."/>
            <person name="Brown T."/>
            <person name="Cohen L."/>
        </authorList>
    </citation>
    <scope>NUCLEOTIDE SEQUENCE</scope>
    <source>
        <strain evidence="2">SL-175</strain>
    </source>
</reference>
<dbReference type="AlphaFoldDB" id="A0A7S0SG72"/>
<dbReference type="EMBL" id="HBFC01015192">
    <property type="protein sequence ID" value="CAD8706231.1"/>
    <property type="molecule type" value="Transcribed_RNA"/>
</dbReference>
<sequence length="166" mass="18396">MDRTELHAGFLGDATHSEWLKVHKSLSHYNDRATDFYASSYQDNFCKFAPGQGREGAMATYQYPPYGVARDKYRINGVQGTFVHPSAVNELTKRSVPPEGTAAAASIAKRLKEGGTMTANEMLKLQLIQEAVDKEEPPPLKTGNSRRTGRNCTHVDLPFYRPGYGA</sequence>
<name>A0A7S0SG72_9CHLO</name>
<feature type="region of interest" description="Disordered" evidence="1">
    <location>
        <begin position="133"/>
        <end position="154"/>
    </location>
</feature>